<keyword evidence="1" id="KW-0805">Transcription regulation</keyword>
<dbReference type="PRINTS" id="PR00046">
    <property type="entry name" value="SIGMA70FCT"/>
</dbReference>
<dbReference type="Pfam" id="PF04542">
    <property type="entry name" value="Sigma70_r2"/>
    <property type="match status" value="1"/>
</dbReference>
<dbReference type="InterPro" id="IPR014284">
    <property type="entry name" value="RNA_pol_sigma-70_dom"/>
</dbReference>
<evidence type="ECO:0000256" key="1">
    <source>
        <dbReference type="ARBA" id="ARBA00023015"/>
    </source>
</evidence>
<evidence type="ECO:0008006" key="11">
    <source>
        <dbReference type="Google" id="ProtNLM"/>
    </source>
</evidence>
<protein>
    <recommendedName>
        <fullName evidence="11">Sigma-70 family RNA polymerase sigma factor</fullName>
    </recommendedName>
</protein>
<dbReference type="Gene3D" id="1.20.140.160">
    <property type="match status" value="1"/>
</dbReference>
<evidence type="ECO:0000256" key="5">
    <source>
        <dbReference type="SAM" id="MobiDB-lite"/>
    </source>
</evidence>
<dbReference type="Pfam" id="PF04545">
    <property type="entry name" value="Sigma70_r4"/>
    <property type="match status" value="1"/>
</dbReference>
<dbReference type="InterPro" id="IPR007627">
    <property type="entry name" value="RNA_pol_sigma70_r2"/>
</dbReference>
<evidence type="ECO:0000259" key="6">
    <source>
        <dbReference type="Pfam" id="PF04539"/>
    </source>
</evidence>
<keyword evidence="10" id="KW-1185">Reference proteome</keyword>
<dbReference type="GeneID" id="93667507"/>
<evidence type="ECO:0000256" key="3">
    <source>
        <dbReference type="ARBA" id="ARBA00023125"/>
    </source>
</evidence>
<dbReference type="GO" id="GO:0003677">
    <property type="term" value="F:DNA binding"/>
    <property type="evidence" value="ECO:0007669"/>
    <property type="project" value="UniProtKB-KW"/>
</dbReference>
<keyword evidence="3" id="KW-0238">DNA-binding</keyword>
<evidence type="ECO:0000313" key="9">
    <source>
        <dbReference type="EMBL" id="KKM46747.1"/>
    </source>
</evidence>
<dbReference type="InterPro" id="IPR000943">
    <property type="entry name" value="RNA_pol_sigma70"/>
</dbReference>
<feature type="domain" description="RNA polymerase sigma-70 region 4" evidence="8">
    <location>
        <begin position="217"/>
        <end position="264"/>
    </location>
</feature>
<dbReference type="GO" id="GO:0016987">
    <property type="term" value="F:sigma factor activity"/>
    <property type="evidence" value="ECO:0007669"/>
    <property type="project" value="UniProtKB-KW"/>
</dbReference>
<evidence type="ECO:0000256" key="2">
    <source>
        <dbReference type="ARBA" id="ARBA00023082"/>
    </source>
</evidence>
<dbReference type="GO" id="GO:0006352">
    <property type="term" value="P:DNA-templated transcription initiation"/>
    <property type="evidence" value="ECO:0007669"/>
    <property type="project" value="InterPro"/>
</dbReference>
<dbReference type="PATRIC" id="fig|145458.8.peg.470"/>
<evidence type="ECO:0000259" key="7">
    <source>
        <dbReference type="Pfam" id="PF04542"/>
    </source>
</evidence>
<dbReference type="InterPro" id="IPR007630">
    <property type="entry name" value="RNA_pol_sigma70_r4"/>
</dbReference>
<name>A0A0U1PV78_9MICO</name>
<dbReference type="PANTHER" id="PTHR30385">
    <property type="entry name" value="SIGMA FACTOR F FLAGELLAR"/>
    <property type="match status" value="1"/>
</dbReference>
<dbReference type="Proteomes" id="UP000052979">
    <property type="component" value="Unassembled WGS sequence"/>
</dbReference>
<comment type="caution">
    <text evidence="9">The sequence shown here is derived from an EMBL/GenBank/DDBJ whole genome shotgun (WGS) entry which is preliminary data.</text>
</comment>
<dbReference type="PANTHER" id="PTHR30385:SF4">
    <property type="entry name" value="RNA POLYMERASE SIGMA-E FACTOR"/>
    <property type="match status" value="1"/>
</dbReference>
<feature type="region of interest" description="Disordered" evidence="5">
    <location>
        <begin position="1"/>
        <end position="20"/>
    </location>
</feature>
<sequence length="299" mass="32930">MRTIEISTEQATTDTAHDEKDAHTLSLFHKAAAAESAESNRIRERIVLDHLGLAEAMARRVSHGGGAAGSNHPGGDWADLRQVAYLGLIKASRRFTPERGASFAAFAVPTIIGELKRHLRDLGWMIRPPRGLQELHRRCTAAAEELTQELRRRPSELEIARRLGVEAPEVAEALSLGHPLSLDEPISATGTRLVDTLGGDDDERLLEIDRRYGLADALAELEEGERELLRLRFVEERTQKHIADALGTTQMQISRLQRRILAQLAVRLGSPAHHPQPGTPRARVVAVTPVGSTDRLRSA</sequence>
<dbReference type="InterPro" id="IPR013325">
    <property type="entry name" value="RNA_pol_sigma_r2"/>
</dbReference>
<dbReference type="Pfam" id="PF04539">
    <property type="entry name" value="Sigma70_r3"/>
    <property type="match status" value="1"/>
</dbReference>
<accession>A0A0U1PV78</accession>
<dbReference type="Gene3D" id="1.20.120.1810">
    <property type="match status" value="1"/>
</dbReference>
<feature type="compositionally biased region" description="Polar residues" evidence="5">
    <location>
        <begin position="1"/>
        <end position="14"/>
    </location>
</feature>
<evidence type="ECO:0000256" key="4">
    <source>
        <dbReference type="ARBA" id="ARBA00023163"/>
    </source>
</evidence>
<reference evidence="9 10" key="1">
    <citation type="submission" date="2015-04" db="EMBL/GenBank/DDBJ databases">
        <title>Draft genome sequence of Rathayibacter toxicus strain FH-142 (AKA 70134 or CS 32), a Western Australian isolate.</title>
        <authorList>
            <consortium name="Consortium for Microbial Forensics and Genomics (microFORGE)"/>
            <person name="Knight B.M."/>
            <person name="Roberts D.P."/>
            <person name="Lin D."/>
            <person name="Hari K."/>
            <person name="Fletcher J."/>
            <person name="Melcher U."/>
            <person name="Blagden T."/>
            <person name="Luster D.G."/>
            <person name="Sechler A.J."/>
            <person name="Schneider W.L."/>
            <person name="Winegar R.A."/>
        </authorList>
    </citation>
    <scope>NUCLEOTIDE SEQUENCE [LARGE SCALE GENOMIC DNA]</scope>
    <source>
        <strain evidence="9 10">FH142</strain>
    </source>
</reference>
<dbReference type="EMBL" id="LBFI01000013">
    <property type="protein sequence ID" value="KKM46747.1"/>
    <property type="molecule type" value="Genomic_DNA"/>
</dbReference>
<dbReference type="SUPFAM" id="SSF88946">
    <property type="entry name" value="Sigma2 domain of RNA polymerase sigma factors"/>
    <property type="match status" value="1"/>
</dbReference>
<dbReference type="eggNOG" id="COG1191">
    <property type="taxonomic scope" value="Bacteria"/>
</dbReference>
<dbReference type="AlphaFoldDB" id="A0A0U1PV78"/>
<dbReference type="SUPFAM" id="SSF88659">
    <property type="entry name" value="Sigma3 and sigma4 domains of RNA polymerase sigma factors"/>
    <property type="match status" value="2"/>
</dbReference>
<evidence type="ECO:0000313" key="10">
    <source>
        <dbReference type="Proteomes" id="UP000052979"/>
    </source>
</evidence>
<proteinExistence type="predicted"/>
<dbReference type="InterPro" id="IPR013324">
    <property type="entry name" value="RNA_pol_sigma_r3/r4-like"/>
</dbReference>
<gene>
    <name evidence="9" type="ORF">VT73_02330</name>
</gene>
<dbReference type="KEGG" id="rtc:APU90_02185"/>
<dbReference type="RefSeq" id="WP_046521593.1">
    <property type="nucleotide sequence ID" value="NZ_CP010848.1"/>
</dbReference>
<dbReference type="NCBIfam" id="TIGR02937">
    <property type="entry name" value="sigma70-ECF"/>
    <property type="match status" value="1"/>
</dbReference>
<dbReference type="InterPro" id="IPR007624">
    <property type="entry name" value="RNA_pol_sigma70_r3"/>
</dbReference>
<evidence type="ECO:0000259" key="8">
    <source>
        <dbReference type="Pfam" id="PF04545"/>
    </source>
</evidence>
<keyword evidence="4" id="KW-0804">Transcription</keyword>
<organism evidence="9 10">
    <name type="scientific">Rathayibacter toxicus</name>
    <dbReference type="NCBI Taxonomy" id="145458"/>
    <lineage>
        <taxon>Bacteria</taxon>
        <taxon>Bacillati</taxon>
        <taxon>Actinomycetota</taxon>
        <taxon>Actinomycetes</taxon>
        <taxon>Micrococcales</taxon>
        <taxon>Microbacteriaceae</taxon>
        <taxon>Rathayibacter</taxon>
    </lineage>
</organism>
<keyword evidence="2" id="KW-0731">Sigma factor</keyword>
<feature type="domain" description="RNA polymerase sigma-70 region 3" evidence="6">
    <location>
        <begin position="137"/>
        <end position="200"/>
    </location>
</feature>
<dbReference type="STRING" id="145458.APU90_02185"/>
<feature type="domain" description="RNA polymerase sigma-70 region 2" evidence="7">
    <location>
        <begin position="49"/>
        <end position="124"/>
    </location>
</feature>